<organism evidence="1 2">
    <name type="scientific">Hydnum rufescens UP504</name>
    <dbReference type="NCBI Taxonomy" id="1448309"/>
    <lineage>
        <taxon>Eukaryota</taxon>
        <taxon>Fungi</taxon>
        <taxon>Dikarya</taxon>
        <taxon>Basidiomycota</taxon>
        <taxon>Agaricomycotina</taxon>
        <taxon>Agaricomycetes</taxon>
        <taxon>Cantharellales</taxon>
        <taxon>Hydnaceae</taxon>
        <taxon>Hydnum</taxon>
    </lineage>
</organism>
<dbReference type="Proteomes" id="UP000886523">
    <property type="component" value="Unassembled WGS sequence"/>
</dbReference>
<evidence type="ECO:0000313" key="2">
    <source>
        <dbReference type="Proteomes" id="UP000886523"/>
    </source>
</evidence>
<keyword evidence="2" id="KW-1185">Reference proteome</keyword>
<gene>
    <name evidence="1" type="ORF">BS47DRAFT_1369808</name>
</gene>
<dbReference type="EMBL" id="MU129453">
    <property type="protein sequence ID" value="KAF9503078.1"/>
    <property type="molecule type" value="Genomic_DNA"/>
</dbReference>
<name>A0A9P6DLI0_9AGAM</name>
<dbReference type="AlphaFoldDB" id="A0A9P6DLI0"/>
<sequence length="332" mass="37358">MPVWPAASLRFSKSQIRPIFGQFSAISANSGPQGADRKMAISAGITYINISMDLVRNTRKLVTSVVSHKWDTPILYMSLHPSQNGYPIPRHLNEARSSPKIALSNAIAFPEGECSLKKLRPHTSDTLNQALESPSICEALSQAFCFQNVTQEDEFRLEFMWTSIRANSFTRTILAIQKHKPVVFRKILPIASFKPDSSPMITYPSRSGFVPLLLTSSTRLEPTDAHKSSRYNDNPPNMEIDPPWFSKGMSFISKLLELLPWRSKGCQTTEETAHFQGQISVNTADALKFKQNFTSRLEDNQSVSNKVEITMSSEGRLKPDELTFNHNLVKCY</sequence>
<reference evidence="1" key="1">
    <citation type="journal article" date="2020" name="Nat. Commun.">
        <title>Large-scale genome sequencing of mycorrhizal fungi provides insights into the early evolution of symbiotic traits.</title>
        <authorList>
            <person name="Miyauchi S."/>
            <person name="Kiss E."/>
            <person name="Kuo A."/>
            <person name="Drula E."/>
            <person name="Kohler A."/>
            <person name="Sanchez-Garcia M."/>
            <person name="Morin E."/>
            <person name="Andreopoulos B."/>
            <person name="Barry K.W."/>
            <person name="Bonito G."/>
            <person name="Buee M."/>
            <person name="Carver A."/>
            <person name="Chen C."/>
            <person name="Cichocki N."/>
            <person name="Clum A."/>
            <person name="Culley D."/>
            <person name="Crous P.W."/>
            <person name="Fauchery L."/>
            <person name="Girlanda M."/>
            <person name="Hayes R.D."/>
            <person name="Keri Z."/>
            <person name="LaButti K."/>
            <person name="Lipzen A."/>
            <person name="Lombard V."/>
            <person name="Magnuson J."/>
            <person name="Maillard F."/>
            <person name="Murat C."/>
            <person name="Nolan M."/>
            <person name="Ohm R.A."/>
            <person name="Pangilinan J."/>
            <person name="Pereira M.F."/>
            <person name="Perotto S."/>
            <person name="Peter M."/>
            <person name="Pfister S."/>
            <person name="Riley R."/>
            <person name="Sitrit Y."/>
            <person name="Stielow J.B."/>
            <person name="Szollosi G."/>
            <person name="Zifcakova L."/>
            <person name="Stursova M."/>
            <person name="Spatafora J.W."/>
            <person name="Tedersoo L."/>
            <person name="Vaario L.M."/>
            <person name="Yamada A."/>
            <person name="Yan M."/>
            <person name="Wang P."/>
            <person name="Xu J."/>
            <person name="Bruns T."/>
            <person name="Baldrian P."/>
            <person name="Vilgalys R."/>
            <person name="Dunand C."/>
            <person name="Henrissat B."/>
            <person name="Grigoriev I.V."/>
            <person name="Hibbett D."/>
            <person name="Nagy L.G."/>
            <person name="Martin F.M."/>
        </authorList>
    </citation>
    <scope>NUCLEOTIDE SEQUENCE</scope>
    <source>
        <strain evidence="1">UP504</strain>
    </source>
</reference>
<accession>A0A9P6DLI0</accession>
<proteinExistence type="predicted"/>
<comment type="caution">
    <text evidence="1">The sequence shown here is derived from an EMBL/GenBank/DDBJ whole genome shotgun (WGS) entry which is preliminary data.</text>
</comment>
<evidence type="ECO:0000313" key="1">
    <source>
        <dbReference type="EMBL" id="KAF9503078.1"/>
    </source>
</evidence>
<protein>
    <submittedName>
        <fullName evidence="1">Uncharacterized protein</fullName>
    </submittedName>
</protein>